<keyword evidence="3" id="KW-1185">Reference proteome</keyword>
<sequence>MEGGVCLISSVPLCHAGRESRRGWLLKSLQQAWSTKWPSLRPLPRLRLEYSKQAVAAARPSRSSPRPLKRHIPHLASVSGTRPTQTTRPTTTEPAQSHGASHSDTCQPSPAGT</sequence>
<feature type="compositionally biased region" description="Polar residues" evidence="1">
    <location>
        <begin position="93"/>
        <end position="113"/>
    </location>
</feature>
<dbReference type="EMBL" id="MU004187">
    <property type="protein sequence ID" value="KAF2497184.1"/>
    <property type="molecule type" value="Genomic_DNA"/>
</dbReference>
<reference evidence="2" key="1">
    <citation type="journal article" date="2020" name="Stud. Mycol.">
        <title>101 Dothideomycetes genomes: a test case for predicting lifestyles and emergence of pathogens.</title>
        <authorList>
            <person name="Haridas S."/>
            <person name="Albert R."/>
            <person name="Binder M."/>
            <person name="Bloem J."/>
            <person name="Labutti K."/>
            <person name="Salamov A."/>
            <person name="Andreopoulos B."/>
            <person name="Baker S."/>
            <person name="Barry K."/>
            <person name="Bills G."/>
            <person name="Bluhm B."/>
            <person name="Cannon C."/>
            <person name="Castanera R."/>
            <person name="Culley D."/>
            <person name="Daum C."/>
            <person name="Ezra D."/>
            <person name="Gonzalez J."/>
            <person name="Henrissat B."/>
            <person name="Kuo A."/>
            <person name="Liang C."/>
            <person name="Lipzen A."/>
            <person name="Lutzoni F."/>
            <person name="Magnuson J."/>
            <person name="Mondo S."/>
            <person name="Nolan M."/>
            <person name="Ohm R."/>
            <person name="Pangilinan J."/>
            <person name="Park H.-J."/>
            <person name="Ramirez L."/>
            <person name="Alfaro M."/>
            <person name="Sun H."/>
            <person name="Tritt A."/>
            <person name="Yoshinaga Y."/>
            <person name="Zwiers L.-H."/>
            <person name="Turgeon B."/>
            <person name="Goodwin S."/>
            <person name="Spatafora J."/>
            <person name="Crous P."/>
            <person name="Grigoriev I."/>
        </authorList>
    </citation>
    <scope>NUCLEOTIDE SEQUENCE</scope>
    <source>
        <strain evidence="2">CBS 269.34</strain>
    </source>
</reference>
<evidence type="ECO:0000313" key="3">
    <source>
        <dbReference type="Proteomes" id="UP000799750"/>
    </source>
</evidence>
<name>A0A6A6QYN3_9PEZI</name>
<proteinExistence type="predicted"/>
<organism evidence="2 3">
    <name type="scientific">Lophium mytilinum</name>
    <dbReference type="NCBI Taxonomy" id="390894"/>
    <lineage>
        <taxon>Eukaryota</taxon>
        <taxon>Fungi</taxon>
        <taxon>Dikarya</taxon>
        <taxon>Ascomycota</taxon>
        <taxon>Pezizomycotina</taxon>
        <taxon>Dothideomycetes</taxon>
        <taxon>Pleosporomycetidae</taxon>
        <taxon>Mytilinidiales</taxon>
        <taxon>Mytilinidiaceae</taxon>
        <taxon>Lophium</taxon>
    </lineage>
</organism>
<feature type="compositionally biased region" description="Low complexity" evidence="1">
    <location>
        <begin position="56"/>
        <end position="66"/>
    </location>
</feature>
<gene>
    <name evidence="2" type="ORF">BU16DRAFT_352284</name>
</gene>
<accession>A0A6A6QYN3</accession>
<protein>
    <submittedName>
        <fullName evidence="2">Uncharacterized protein</fullName>
    </submittedName>
</protein>
<feature type="compositionally biased region" description="Low complexity" evidence="1">
    <location>
        <begin position="81"/>
        <end position="92"/>
    </location>
</feature>
<feature type="region of interest" description="Disordered" evidence="1">
    <location>
        <begin position="53"/>
        <end position="113"/>
    </location>
</feature>
<evidence type="ECO:0000256" key="1">
    <source>
        <dbReference type="SAM" id="MobiDB-lite"/>
    </source>
</evidence>
<dbReference type="AlphaFoldDB" id="A0A6A6QYN3"/>
<evidence type="ECO:0000313" key="2">
    <source>
        <dbReference type="EMBL" id="KAF2497184.1"/>
    </source>
</evidence>
<dbReference type="Proteomes" id="UP000799750">
    <property type="component" value="Unassembled WGS sequence"/>
</dbReference>